<dbReference type="InterPro" id="IPR022791">
    <property type="entry name" value="L-PG_synthase/AglD"/>
</dbReference>
<evidence type="ECO:0000256" key="4">
    <source>
        <dbReference type="ARBA" id="ARBA00022989"/>
    </source>
</evidence>
<dbReference type="RefSeq" id="WP_255134376.1">
    <property type="nucleotide sequence ID" value="NZ_JANDBC010000001.1"/>
</dbReference>
<comment type="caution">
    <text evidence="7">The sequence shown here is derived from an EMBL/GenBank/DDBJ whole genome shotgun (WGS) entry which is preliminary data.</text>
</comment>
<dbReference type="Pfam" id="PF03706">
    <property type="entry name" value="LPG_synthase_TM"/>
    <property type="match status" value="1"/>
</dbReference>
<dbReference type="GO" id="GO:0005886">
    <property type="term" value="C:plasma membrane"/>
    <property type="evidence" value="ECO:0007669"/>
    <property type="project" value="UniProtKB-SubCell"/>
</dbReference>
<name>A0A9X2L374_9BACT</name>
<dbReference type="AlphaFoldDB" id="A0A9X2L374"/>
<evidence type="ECO:0000256" key="2">
    <source>
        <dbReference type="ARBA" id="ARBA00022475"/>
    </source>
</evidence>
<proteinExistence type="predicted"/>
<evidence type="ECO:0000313" key="8">
    <source>
        <dbReference type="Proteomes" id="UP001139125"/>
    </source>
</evidence>
<feature type="transmembrane region" description="Helical" evidence="6">
    <location>
        <begin position="124"/>
        <end position="143"/>
    </location>
</feature>
<feature type="transmembrane region" description="Helical" evidence="6">
    <location>
        <begin position="163"/>
        <end position="187"/>
    </location>
</feature>
<gene>
    <name evidence="7" type="ORF">NM125_07945</name>
</gene>
<dbReference type="Proteomes" id="UP001139125">
    <property type="component" value="Unassembled WGS sequence"/>
</dbReference>
<comment type="subcellular location">
    <subcellularLocation>
        <location evidence="1">Cell membrane</location>
        <topology evidence="1">Multi-pass membrane protein</topology>
    </subcellularLocation>
</comment>
<evidence type="ECO:0000256" key="5">
    <source>
        <dbReference type="ARBA" id="ARBA00023136"/>
    </source>
</evidence>
<keyword evidence="3 6" id="KW-0812">Transmembrane</keyword>
<feature type="transmembrane region" description="Helical" evidence="6">
    <location>
        <begin position="305"/>
        <end position="329"/>
    </location>
</feature>
<keyword evidence="4 6" id="KW-1133">Transmembrane helix</keyword>
<evidence type="ECO:0000256" key="6">
    <source>
        <dbReference type="SAM" id="Phobius"/>
    </source>
</evidence>
<reference evidence="7" key="1">
    <citation type="submission" date="2022-06" db="EMBL/GenBank/DDBJ databases">
        <title>Gracilimonas sp. CAU 1638 isolated from sea sediment.</title>
        <authorList>
            <person name="Kim W."/>
        </authorList>
    </citation>
    <scope>NUCLEOTIDE SEQUENCE</scope>
    <source>
        <strain evidence="7">CAU 1638</strain>
    </source>
</reference>
<feature type="transmembrane region" description="Helical" evidence="6">
    <location>
        <begin position="228"/>
        <end position="250"/>
    </location>
</feature>
<sequence>MQTKKILKIAASVLLGILFLWLAFREVEFSEVVDSARGMSWSWILPFAATTLFAHFIRALRWEMLFTNKDKVPSKTTLFTGVMFGYLVNIPLPRVGEVARPVYVARQVDESNSKIIGTIVLERVVDLLGMLLLMAFVVVFLVADPQVLSRLFGVDITSSETQINFILTLGKYGLFVAAGLGLLLWLFKKAEEKTEGKIADFAHKIQKIIRTFVDGLLAIKELKNWPLFIFYSLLIWVFYITMTYIGFWMFDMQNVYDLGITEAVVLTVVSAVGISIPTPGGVGTYHLFITKTLLILYAVPEATGLAYATIAHAATLVIIITSTPVMLAIDKYLLMRKEAEEH</sequence>
<keyword evidence="8" id="KW-1185">Reference proteome</keyword>
<evidence type="ECO:0000256" key="3">
    <source>
        <dbReference type="ARBA" id="ARBA00022692"/>
    </source>
</evidence>
<keyword evidence="2" id="KW-1003">Cell membrane</keyword>
<evidence type="ECO:0000256" key="1">
    <source>
        <dbReference type="ARBA" id="ARBA00004651"/>
    </source>
</evidence>
<feature type="transmembrane region" description="Helical" evidence="6">
    <location>
        <begin position="256"/>
        <end position="276"/>
    </location>
</feature>
<feature type="transmembrane region" description="Helical" evidence="6">
    <location>
        <begin position="41"/>
        <end position="60"/>
    </location>
</feature>
<dbReference type="PANTHER" id="PTHR39087:SF2">
    <property type="entry name" value="UPF0104 MEMBRANE PROTEIN MJ1595"/>
    <property type="match status" value="1"/>
</dbReference>
<protein>
    <submittedName>
        <fullName evidence="7">Flippase-like domain-containing protein</fullName>
    </submittedName>
</protein>
<dbReference type="EMBL" id="JANDBC010000001">
    <property type="protein sequence ID" value="MCP9291510.1"/>
    <property type="molecule type" value="Genomic_DNA"/>
</dbReference>
<evidence type="ECO:0000313" key="7">
    <source>
        <dbReference type="EMBL" id="MCP9291510.1"/>
    </source>
</evidence>
<dbReference type="PANTHER" id="PTHR39087">
    <property type="entry name" value="UPF0104 MEMBRANE PROTEIN MJ1595"/>
    <property type="match status" value="1"/>
</dbReference>
<organism evidence="7 8">
    <name type="scientific">Gracilimonas sediminicola</name>
    <dbReference type="NCBI Taxonomy" id="2952158"/>
    <lineage>
        <taxon>Bacteria</taxon>
        <taxon>Pseudomonadati</taxon>
        <taxon>Balneolota</taxon>
        <taxon>Balneolia</taxon>
        <taxon>Balneolales</taxon>
        <taxon>Balneolaceae</taxon>
        <taxon>Gracilimonas</taxon>
    </lineage>
</organism>
<accession>A0A9X2L374</accession>
<dbReference type="NCBIfam" id="TIGR00374">
    <property type="entry name" value="flippase-like domain"/>
    <property type="match status" value="1"/>
</dbReference>
<keyword evidence="5 6" id="KW-0472">Membrane</keyword>